<feature type="compositionally biased region" description="Acidic residues" evidence="1">
    <location>
        <begin position="58"/>
        <end position="67"/>
    </location>
</feature>
<evidence type="ECO:0000313" key="2">
    <source>
        <dbReference type="EMBL" id="CEM33243.1"/>
    </source>
</evidence>
<dbReference type="VEuPathDB" id="CryptoDB:Cvel_23092"/>
<evidence type="ECO:0000256" key="1">
    <source>
        <dbReference type="SAM" id="MobiDB-lite"/>
    </source>
</evidence>
<protein>
    <submittedName>
        <fullName evidence="2">Uncharacterized protein</fullName>
    </submittedName>
</protein>
<dbReference type="EMBL" id="CDMZ01001482">
    <property type="protein sequence ID" value="CEM33243.1"/>
    <property type="molecule type" value="Genomic_DNA"/>
</dbReference>
<feature type="region of interest" description="Disordered" evidence="1">
    <location>
        <begin position="1"/>
        <end position="67"/>
    </location>
</feature>
<proteinExistence type="predicted"/>
<reference evidence="2" key="1">
    <citation type="submission" date="2014-11" db="EMBL/GenBank/DDBJ databases">
        <authorList>
            <person name="Otto D Thomas"/>
            <person name="Naeem Raeece"/>
        </authorList>
    </citation>
    <scope>NUCLEOTIDE SEQUENCE</scope>
</reference>
<gene>
    <name evidence="2" type="ORF">Cvel_23092</name>
</gene>
<organism evidence="2">
    <name type="scientific">Chromera velia CCMP2878</name>
    <dbReference type="NCBI Taxonomy" id="1169474"/>
    <lineage>
        <taxon>Eukaryota</taxon>
        <taxon>Sar</taxon>
        <taxon>Alveolata</taxon>
        <taxon>Colpodellida</taxon>
        <taxon>Chromeraceae</taxon>
        <taxon>Chromera</taxon>
    </lineage>
</organism>
<name>A0A0G4GS94_9ALVE</name>
<accession>A0A0G4GS94</accession>
<feature type="compositionally biased region" description="Basic and acidic residues" evidence="1">
    <location>
        <begin position="1"/>
        <end position="10"/>
    </location>
</feature>
<dbReference type="AlphaFoldDB" id="A0A0G4GS94"/>
<sequence>MGGVEGDRHGTGVQIPLSSDPPTGEGDNPTDGQAETAMAANGQAPAQDEQDQRSEVGSDGDPDDHAV</sequence>